<dbReference type="PANTHER" id="PTHR38703">
    <property type="entry name" value="CHROMOSOME 8, WHOLE GENOME SHOTGUN SEQUENCE"/>
    <property type="match status" value="1"/>
</dbReference>
<organism evidence="2 3">
    <name type="scientific">Periconia macrospinosa</name>
    <dbReference type="NCBI Taxonomy" id="97972"/>
    <lineage>
        <taxon>Eukaryota</taxon>
        <taxon>Fungi</taxon>
        <taxon>Dikarya</taxon>
        <taxon>Ascomycota</taxon>
        <taxon>Pezizomycotina</taxon>
        <taxon>Dothideomycetes</taxon>
        <taxon>Pleosporomycetidae</taxon>
        <taxon>Pleosporales</taxon>
        <taxon>Massarineae</taxon>
        <taxon>Periconiaceae</taxon>
        <taxon>Periconia</taxon>
    </lineage>
</organism>
<sequence length="311" mass="33363">MDKARAAITDFMGKAGHKDTTVHETVAPAVKHEAVKPHEHEEVLTAVDKEVHQDHYHRTVQPVRDREVLPEQHDAKLGGVQHREFDHRDMEATKRNLATEQAGFKDERVVEGTTKTQTAAPTMGGEHVHHHIHETIQPVVDKEVIQPHVTHTTVPIHEVHHNAATHHKSTALPAMTMEEFKAKGGTLQGREERYAGFEGEPKNIGGTLGDMMHGKTSKRDSAHAGNLYKESMHGDFDPIDGDPSKGTVGGATAGAATSGAGATGHKNAAGAATAGTGAAGYNKTQQKQPGLLEKLNPMTDADGDGKAGIMK</sequence>
<dbReference type="AlphaFoldDB" id="A0A2V1DNS8"/>
<evidence type="ECO:0008006" key="4">
    <source>
        <dbReference type="Google" id="ProtNLM"/>
    </source>
</evidence>
<evidence type="ECO:0000313" key="2">
    <source>
        <dbReference type="EMBL" id="PVH98909.1"/>
    </source>
</evidence>
<evidence type="ECO:0000256" key="1">
    <source>
        <dbReference type="SAM" id="MobiDB-lite"/>
    </source>
</evidence>
<accession>A0A2V1DNS8</accession>
<evidence type="ECO:0000313" key="3">
    <source>
        <dbReference type="Proteomes" id="UP000244855"/>
    </source>
</evidence>
<dbReference type="OrthoDB" id="2118965at2759"/>
<proteinExistence type="predicted"/>
<name>A0A2V1DNS8_9PLEO</name>
<reference evidence="2 3" key="1">
    <citation type="journal article" date="2018" name="Sci. Rep.">
        <title>Comparative genomics provides insights into the lifestyle and reveals functional heterogeneity of dark septate endophytic fungi.</title>
        <authorList>
            <person name="Knapp D.G."/>
            <person name="Nemeth J.B."/>
            <person name="Barry K."/>
            <person name="Hainaut M."/>
            <person name="Henrissat B."/>
            <person name="Johnson J."/>
            <person name="Kuo A."/>
            <person name="Lim J.H.P."/>
            <person name="Lipzen A."/>
            <person name="Nolan M."/>
            <person name="Ohm R.A."/>
            <person name="Tamas L."/>
            <person name="Grigoriev I.V."/>
            <person name="Spatafora J.W."/>
            <person name="Nagy L.G."/>
            <person name="Kovacs G.M."/>
        </authorList>
    </citation>
    <scope>NUCLEOTIDE SEQUENCE [LARGE SCALE GENOMIC DNA]</scope>
    <source>
        <strain evidence="2 3">DSE2036</strain>
    </source>
</reference>
<dbReference type="PANTHER" id="PTHR38703:SF1">
    <property type="entry name" value="ALLERGEN"/>
    <property type="match status" value="1"/>
</dbReference>
<keyword evidence="3" id="KW-1185">Reference proteome</keyword>
<feature type="compositionally biased region" description="Low complexity" evidence="1">
    <location>
        <begin position="253"/>
        <end position="280"/>
    </location>
</feature>
<dbReference type="STRING" id="97972.A0A2V1DNS8"/>
<protein>
    <recommendedName>
        <fullName evidence="4">Allergen</fullName>
    </recommendedName>
</protein>
<dbReference type="Proteomes" id="UP000244855">
    <property type="component" value="Unassembled WGS sequence"/>
</dbReference>
<gene>
    <name evidence="2" type="ORF">DM02DRAFT_680722</name>
</gene>
<feature type="region of interest" description="Disordered" evidence="1">
    <location>
        <begin position="197"/>
        <end position="311"/>
    </location>
</feature>
<dbReference type="EMBL" id="KZ805403">
    <property type="protein sequence ID" value="PVH98909.1"/>
    <property type="molecule type" value="Genomic_DNA"/>
</dbReference>